<feature type="domain" description="Mtf2-like C-terminal" evidence="2">
    <location>
        <begin position="179"/>
        <end position="352"/>
    </location>
</feature>
<proteinExistence type="predicted"/>
<evidence type="ECO:0000313" key="4">
    <source>
        <dbReference type="Proteomes" id="UP001201163"/>
    </source>
</evidence>
<dbReference type="Proteomes" id="UP001201163">
    <property type="component" value="Unassembled WGS sequence"/>
</dbReference>
<gene>
    <name evidence="3" type="ORF">EDB92DRAFT_1886582</name>
</gene>
<keyword evidence="4" id="KW-1185">Reference proteome</keyword>
<sequence length="413" mass="46075">MQHTLRKLIPVLSHSPRATLHRNATCRGLSTQTSSCLSPPYASTSKAHIASTCHYSSQAQSADSLSSDSPSIFSPKNSPWDHVFEDIATGHPLIPIAREKSPRPGLNNSSLEPRRQTMTNRELSAFDEMFNMIFAAANERRLSEDGSAAAPDIDTRGPLSNFLKSLSKHPRARQTGDDTELDKLKEQLALCPSDHAMLEWAEREVFGASVRAEEAVRAAFASGSPPPPHLQPPVYPHLLAALMNAARERYDDPYLALSLFEHARNLSSLSYIFGCTTPAYNELLETRWNSFRDLRGVHAALAEMRANGVSPDMRTRGLVDDVRRETGARTLWLEEGEAGSGEVWKLLGEIERLVARRTPKRPSTGDHRPLQPQRMPHDAWKNPDETVDRSAAYQFGEWPQPVSRWNRRTAQSS</sequence>
<dbReference type="InterPro" id="IPR040009">
    <property type="entry name" value="Mtf2/C5D6.12-like"/>
</dbReference>
<feature type="compositionally biased region" description="Basic and acidic residues" evidence="1">
    <location>
        <begin position="363"/>
        <end position="386"/>
    </location>
</feature>
<dbReference type="AlphaFoldDB" id="A0AAD4L9H0"/>
<protein>
    <recommendedName>
        <fullName evidence="2">Mtf2-like C-terminal domain-containing protein</fullName>
    </recommendedName>
</protein>
<dbReference type="Pfam" id="PF19189">
    <property type="entry name" value="Mtf2"/>
    <property type="match status" value="1"/>
</dbReference>
<evidence type="ECO:0000256" key="1">
    <source>
        <dbReference type="SAM" id="MobiDB-lite"/>
    </source>
</evidence>
<evidence type="ECO:0000259" key="2">
    <source>
        <dbReference type="Pfam" id="PF19189"/>
    </source>
</evidence>
<dbReference type="EMBL" id="JAKELL010000075">
    <property type="protein sequence ID" value="KAH8984518.1"/>
    <property type="molecule type" value="Genomic_DNA"/>
</dbReference>
<feature type="compositionally biased region" description="Polar residues" evidence="1">
    <location>
        <begin position="106"/>
        <end position="117"/>
    </location>
</feature>
<name>A0AAD4L9H0_9AGAM</name>
<organism evidence="3 4">
    <name type="scientific">Lactarius akahatsu</name>
    <dbReference type="NCBI Taxonomy" id="416441"/>
    <lineage>
        <taxon>Eukaryota</taxon>
        <taxon>Fungi</taxon>
        <taxon>Dikarya</taxon>
        <taxon>Basidiomycota</taxon>
        <taxon>Agaricomycotina</taxon>
        <taxon>Agaricomycetes</taxon>
        <taxon>Russulales</taxon>
        <taxon>Russulaceae</taxon>
        <taxon>Lactarius</taxon>
    </lineage>
</organism>
<evidence type="ECO:0000313" key="3">
    <source>
        <dbReference type="EMBL" id="KAH8984518.1"/>
    </source>
</evidence>
<dbReference type="GO" id="GO:0005739">
    <property type="term" value="C:mitochondrion"/>
    <property type="evidence" value="ECO:0007669"/>
    <property type="project" value="InterPro"/>
</dbReference>
<feature type="region of interest" description="Disordered" evidence="1">
    <location>
        <begin position="356"/>
        <end position="386"/>
    </location>
</feature>
<accession>A0AAD4L9H0</accession>
<reference evidence="3" key="1">
    <citation type="submission" date="2022-01" db="EMBL/GenBank/DDBJ databases">
        <title>Comparative genomics reveals a dynamic genome evolution in the ectomycorrhizal milk-cap (Lactarius) mushrooms.</title>
        <authorList>
            <consortium name="DOE Joint Genome Institute"/>
            <person name="Lebreton A."/>
            <person name="Tang N."/>
            <person name="Kuo A."/>
            <person name="LaButti K."/>
            <person name="Drula E."/>
            <person name="Barry K."/>
            <person name="Clum A."/>
            <person name="Lipzen A."/>
            <person name="Mousain D."/>
            <person name="Ng V."/>
            <person name="Wang R."/>
            <person name="Wang X."/>
            <person name="Dai Y."/>
            <person name="Henrissat B."/>
            <person name="Grigoriev I.V."/>
            <person name="Guerin-Laguette A."/>
            <person name="Yu F."/>
            <person name="Martin F.M."/>
        </authorList>
    </citation>
    <scope>NUCLEOTIDE SEQUENCE</scope>
    <source>
        <strain evidence="3">QP</strain>
    </source>
</reference>
<dbReference type="PANTHER" id="PTHR39468:SF1">
    <property type="entry name" value="MTF2-LIKE C-TERMINAL DOMAIN-CONTAINING PROTEIN"/>
    <property type="match status" value="1"/>
</dbReference>
<feature type="region of interest" description="Disordered" evidence="1">
    <location>
        <begin position="96"/>
        <end position="117"/>
    </location>
</feature>
<comment type="caution">
    <text evidence="3">The sequence shown here is derived from an EMBL/GenBank/DDBJ whole genome shotgun (WGS) entry which is preliminary data.</text>
</comment>
<dbReference type="InterPro" id="IPR043837">
    <property type="entry name" value="Mtf2-like_C"/>
</dbReference>
<dbReference type="PANTHER" id="PTHR39468">
    <property type="entry name" value="CHROMOSOME 7, WHOLE GENOME SHOTGUN SEQUENCE"/>
    <property type="match status" value="1"/>
</dbReference>